<name>A0AAD5MTR4_PARTN</name>
<dbReference type="EMBL" id="JAHQIW010004985">
    <property type="protein sequence ID" value="KAJ1364472.1"/>
    <property type="molecule type" value="Genomic_DNA"/>
</dbReference>
<dbReference type="Proteomes" id="UP001196413">
    <property type="component" value="Unassembled WGS sequence"/>
</dbReference>
<proteinExistence type="predicted"/>
<accession>A0AAD5MTR4</accession>
<keyword evidence="3" id="KW-1185">Reference proteome</keyword>
<reference evidence="2" key="1">
    <citation type="submission" date="2021-06" db="EMBL/GenBank/DDBJ databases">
        <title>Parelaphostrongylus tenuis whole genome reference sequence.</title>
        <authorList>
            <person name="Garwood T.J."/>
            <person name="Larsen P.A."/>
            <person name="Fountain-Jones N.M."/>
            <person name="Garbe J.R."/>
            <person name="Macchietto M.G."/>
            <person name="Kania S.A."/>
            <person name="Gerhold R.W."/>
            <person name="Richards J.E."/>
            <person name="Wolf T.M."/>
        </authorList>
    </citation>
    <scope>NUCLEOTIDE SEQUENCE</scope>
    <source>
        <strain evidence="2">MNPRO001-30</strain>
        <tissue evidence="2">Meninges</tissue>
    </source>
</reference>
<evidence type="ECO:0000313" key="2">
    <source>
        <dbReference type="EMBL" id="KAJ1364472.1"/>
    </source>
</evidence>
<evidence type="ECO:0000313" key="3">
    <source>
        <dbReference type="Proteomes" id="UP001196413"/>
    </source>
</evidence>
<feature type="compositionally biased region" description="Basic and acidic residues" evidence="1">
    <location>
        <begin position="118"/>
        <end position="127"/>
    </location>
</feature>
<gene>
    <name evidence="2" type="ORF">KIN20_024574</name>
</gene>
<sequence length="170" mass="18428">MPLLSRPKAPYVPPAHGPAAPFVPPVPASVPHNAPVPTAALYVPPDETHSEHVGPISTPGSYAPPVHAEETDIESPQPPGLRRPSELFQTSYLPTIRTPPAYGPFEEATAQPQEENEESKIPPRENEVPPSDSVSENEDKGENYDNDDGSEVSVNETMIFSKVFSLNKIF</sequence>
<feature type="region of interest" description="Disordered" evidence="1">
    <location>
        <begin position="1"/>
        <end position="24"/>
    </location>
</feature>
<dbReference type="AlphaFoldDB" id="A0AAD5MTR4"/>
<organism evidence="2 3">
    <name type="scientific">Parelaphostrongylus tenuis</name>
    <name type="common">Meningeal worm</name>
    <dbReference type="NCBI Taxonomy" id="148309"/>
    <lineage>
        <taxon>Eukaryota</taxon>
        <taxon>Metazoa</taxon>
        <taxon>Ecdysozoa</taxon>
        <taxon>Nematoda</taxon>
        <taxon>Chromadorea</taxon>
        <taxon>Rhabditida</taxon>
        <taxon>Rhabditina</taxon>
        <taxon>Rhabditomorpha</taxon>
        <taxon>Strongyloidea</taxon>
        <taxon>Metastrongylidae</taxon>
        <taxon>Parelaphostrongylus</taxon>
    </lineage>
</organism>
<feature type="region of interest" description="Disordered" evidence="1">
    <location>
        <begin position="39"/>
        <end position="156"/>
    </location>
</feature>
<feature type="compositionally biased region" description="Pro residues" evidence="1">
    <location>
        <begin position="10"/>
        <end position="24"/>
    </location>
</feature>
<evidence type="ECO:0000256" key="1">
    <source>
        <dbReference type="SAM" id="MobiDB-lite"/>
    </source>
</evidence>
<comment type="caution">
    <text evidence="2">The sequence shown here is derived from an EMBL/GenBank/DDBJ whole genome shotgun (WGS) entry which is preliminary data.</text>
</comment>
<protein>
    <submittedName>
        <fullName evidence="2">Uncharacterized protein</fullName>
    </submittedName>
</protein>